<proteinExistence type="predicted"/>
<dbReference type="EMBL" id="JANIIC010000055">
    <property type="protein sequence ID" value="MCQ8834325.1"/>
    <property type="molecule type" value="Genomic_DNA"/>
</dbReference>
<name>A0A9X2M3U2_STRMQ</name>
<reference evidence="1" key="1">
    <citation type="submission" date="2022-06" db="EMBL/GenBank/DDBJ databases">
        <title>WGS of actinobacteria.</title>
        <authorList>
            <person name="Thawai C."/>
        </authorList>
    </citation>
    <scope>NUCLEOTIDE SEQUENCE</scope>
    <source>
        <strain evidence="1">DSM 42010</strain>
    </source>
</reference>
<evidence type="ECO:0000313" key="1">
    <source>
        <dbReference type="EMBL" id="MCQ8834325.1"/>
    </source>
</evidence>
<dbReference type="Proteomes" id="UP001142400">
    <property type="component" value="Unassembled WGS sequence"/>
</dbReference>
<evidence type="ECO:0000313" key="2">
    <source>
        <dbReference type="Proteomes" id="UP001142400"/>
    </source>
</evidence>
<organism evidence="1 2">
    <name type="scientific">Streptomyces malaysiensis subsp. samsunensis</name>
    <dbReference type="NCBI Taxonomy" id="459658"/>
    <lineage>
        <taxon>Bacteria</taxon>
        <taxon>Bacillati</taxon>
        <taxon>Actinomycetota</taxon>
        <taxon>Actinomycetes</taxon>
        <taxon>Kitasatosporales</taxon>
        <taxon>Streptomycetaceae</taxon>
        <taxon>Streptomyces</taxon>
        <taxon>Streptomyces violaceusniger group</taxon>
    </lineage>
</organism>
<protein>
    <submittedName>
        <fullName evidence="1">Uncharacterized protein</fullName>
    </submittedName>
</protein>
<dbReference type="RefSeq" id="WP_257634693.1">
    <property type="nucleotide sequence ID" value="NZ_JANIIC010000055.1"/>
</dbReference>
<sequence>MVAQTGEHVVAVLPDGLDDDERGVLGYPLEDLDPGALAVDEPVPLGLVDRVAAAHLPAQVGEGRGEVALQLLLGGPAGDVGGGAQIAAGHGVDGVRLGGERPVELGQGVRGHAVSVGGASMVRAVRGGADAGRAESVTGVTLGGKAAVASGRGASGCGLSGAPLWRAPFGRGALSPPEVRALQPS</sequence>
<comment type="caution">
    <text evidence="1">The sequence shown here is derived from an EMBL/GenBank/DDBJ whole genome shotgun (WGS) entry which is preliminary data.</text>
</comment>
<keyword evidence="2" id="KW-1185">Reference proteome</keyword>
<accession>A0A9X2M3U2</accession>
<dbReference type="AlphaFoldDB" id="A0A9X2M3U2"/>
<gene>
    <name evidence="1" type="ORF">NQU54_36050</name>
</gene>